<dbReference type="PROSITE" id="PS50855">
    <property type="entry name" value="COX1"/>
    <property type="match status" value="1"/>
</dbReference>
<sequence>MEKAIDYKNGDTLSIANYWVGLLAFAVATILGVYQVAERAGFIPQSVELYFASISTHGVLMGFVLTTFVIMGFSNFTACRSLKQPLWNVKVAWGGFYLTLFGVLLAAYPLLTGQASVMYTFYPPLVANPIFYIGATLLVVGSWFWVLQMIMMTLTWKKAHPGEAVPLVQFGNTANALLWAWTSVGVASEVLFQLIPWSLGWIDEIDVGLARVLFSWTLHAIVYFWLFPAYIAMYTLMPKLAGGRLFSDEMGRISFIMLLVISVPIGMHHLYMDPGVSAGWKFVHMLGTFAVMMPTLLTGFTVIASMELAGRLRGGTGLFGWVAKINWKDPLVLSCGLGLLMLTIGGFGGAINAAYAMNAMVHNTQWITGHFHLIFAGTVVVIYMGTAYHFWPKITGRKLVSEAQARLQLWMWMWGMFILTIPWHYIGLLGQPRRISSMPYDTPLVERWDFHEMLMVVGGVMLLVSAIMLIVILYLSQTRGEKEENTELELSVPVHPVVSIPKVLNGFALWNWIILVYLIISYGYPILHFFISGDTVGVTPWGV</sequence>
<dbReference type="PANTHER" id="PTHR10422">
    <property type="entry name" value="CYTOCHROME C OXIDASE SUBUNIT 1"/>
    <property type="match status" value="1"/>
</dbReference>
<feature type="transmembrane region" description="Helical" evidence="1">
    <location>
        <begin position="12"/>
        <end position="37"/>
    </location>
</feature>
<feature type="transmembrane region" description="Helical" evidence="1">
    <location>
        <begin position="209"/>
        <end position="232"/>
    </location>
</feature>
<feature type="transmembrane region" description="Helical" evidence="1">
    <location>
        <begin position="253"/>
        <end position="271"/>
    </location>
</feature>
<evidence type="ECO:0000313" key="3">
    <source>
        <dbReference type="EMBL" id="SFV88027.1"/>
    </source>
</evidence>
<protein>
    <submittedName>
        <fullName evidence="3">Cytochrome c oxidase (B(O/a)3-type) chain I</fullName>
        <ecNumber evidence="3">1.9.3.1</ecNumber>
    </submittedName>
</protein>
<dbReference type="GO" id="GO:0016491">
    <property type="term" value="F:oxidoreductase activity"/>
    <property type="evidence" value="ECO:0007669"/>
    <property type="project" value="UniProtKB-KW"/>
</dbReference>
<feature type="transmembrane region" description="Helical" evidence="1">
    <location>
        <begin position="176"/>
        <end position="197"/>
    </location>
</feature>
<feature type="transmembrane region" description="Helical" evidence="1">
    <location>
        <begin position="450"/>
        <end position="475"/>
    </location>
</feature>
<feature type="domain" description="Cytochrome oxidase subunit I profile" evidence="2">
    <location>
        <begin position="15"/>
        <end position="517"/>
    </location>
</feature>
<feature type="transmembrane region" description="Helical" evidence="1">
    <location>
        <begin position="49"/>
        <end position="70"/>
    </location>
</feature>
<dbReference type="InterPro" id="IPR023616">
    <property type="entry name" value="Cyt_c_oxase-like_su1_dom"/>
</dbReference>
<dbReference type="InterPro" id="IPR036927">
    <property type="entry name" value="Cyt_c_oxase-like_su1_sf"/>
</dbReference>
<feature type="transmembrane region" description="Helical" evidence="1">
    <location>
        <begin position="411"/>
        <end position="430"/>
    </location>
</feature>
<keyword evidence="1" id="KW-0472">Membrane</keyword>
<dbReference type="Pfam" id="PF00115">
    <property type="entry name" value="COX1"/>
    <property type="match status" value="1"/>
</dbReference>
<feature type="transmembrane region" description="Helical" evidence="1">
    <location>
        <begin position="131"/>
        <end position="156"/>
    </location>
</feature>
<dbReference type="SUPFAM" id="SSF81442">
    <property type="entry name" value="Cytochrome c oxidase subunit I-like"/>
    <property type="match status" value="1"/>
</dbReference>
<dbReference type="GO" id="GO:0020037">
    <property type="term" value="F:heme binding"/>
    <property type="evidence" value="ECO:0007669"/>
    <property type="project" value="InterPro"/>
</dbReference>
<keyword evidence="1" id="KW-1133">Transmembrane helix</keyword>
<feature type="transmembrane region" description="Helical" evidence="1">
    <location>
        <begin position="331"/>
        <end position="351"/>
    </location>
</feature>
<dbReference type="GO" id="GO:0009060">
    <property type="term" value="P:aerobic respiration"/>
    <property type="evidence" value="ECO:0007669"/>
    <property type="project" value="InterPro"/>
</dbReference>
<evidence type="ECO:0000259" key="2">
    <source>
        <dbReference type="PROSITE" id="PS50855"/>
    </source>
</evidence>
<feature type="transmembrane region" description="Helical" evidence="1">
    <location>
        <begin position="509"/>
        <end position="531"/>
    </location>
</feature>
<keyword evidence="1" id="KW-0812">Transmembrane</keyword>
<reference evidence="3" key="1">
    <citation type="submission" date="2016-10" db="EMBL/GenBank/DDBJ databases">
        <authorList>
            <person name="de Groot N.N."/>
        </authorList>
    </citation>
    <scope>NUCLEOTIDE SEQUENCE</scope>
</reference>
<keyword evidence="3" id="KW-0560">Oxidoreductase</keyword>
<dbReference type="InterPro" id="IPR000883">
    <property type="entry name" value="Cyt_C_Oxase_1"/>
</dbReference>
<gene>
    <name evidence="3" type="ORF">MNB_SUP05-SYMBIONT-7-448</name>
</gene>
<dbReference type="GO" id="GO:0016020">
    <property type="term" value="C:membrane"/>
    <property type="evidence" value="ECO:0007669"/>
    <property type="project" value="InterPro"/>
</dbReference>
<name>A0A1W1E2E5_9ZZZZ</name>
<dbReference type="PRINTS" id="PR01165">
    <property type="entry name" value="CYCOXIDASEI"/>
</dbReference>
<proteinExistence type="predicted"/>
<dbReference type="Gene3D" id="1.20.210.10">
    <property type="entry name" value="Cytochrome c oxidase-like, subunit I domain"/>
    <property type="match status" value="1"/>
</dbReference>
<organism evidence="3">
    <name type="scientific">hydrothermal vent metagenome</name>
    <dbReference type="NCBI Taxonomy" id="652676"/>
    <lineage>
        <taxon>unclassified sequences</taxon>
        <taxon>metagenomes</taxon>
        <taxon>ecological metagenomes</taxon>
    </lineage>
</organism>
<accession>A0A1W1E2E5</accession>
<feature type="transmembrane region" description="Helical" evidence="1">
    <location>
        <begin position="371"/>
        <end position="391"/>
    </location>
</feature>
<dbReference type="PANTHER" id="PTHR10422:SF40">
    <property type="entry name" value="CYTOCHROME C OXIDASE SUBUNIT I"/>
    <property type="match status" value="1"/>
</dbReference>
<dbReference type="EMBL" id="FPIA01000005">
    <property type="protein sequence ID" value="SFV88027.1"/>
    <property type="molecule type" value="Genomic_DNA"/>
</dbReference>
<evidence type="ECO:0000256" key="1">
    <source>
        <dbReference type="SAM" id="Phobius"/>
    </source>
</evidence>
<feature type="transmembrane region" description="Helical" evidence="1">
    <location>
        <begin position="91"/>
        <end position="111"/>
    </location>
</feature>
<dbReference type="GO" id="GO:0004129">
    <property type="term" value="F:cytochrome-c oxidase activity"/>
    <property type="evidence" value="ECO:0007669"/>
    <property type="project" value="InterPro"/>
</dbReference>
<dbReference type="AlphaFoldDB" id="A0A1W1E2E5"/>
<dbReference type="EC" id="1.9.3.1" evidence="3"/>
<feature type="transmembrane region" description="Helical" evidence="1">
    <location>
        <begin position="283"/>
        <end position="310"/>
    </location>
</feature>